<dbReference type="AlphaFoldDB" id="A0A223V9U9"/>
<proteinExistence type="predicted"/>
<gene>
    <name evidence="1" type="ORF">CJ263_19060</name>
</gene>
<keyword evidence="2" id="KW-1185">Reference proteome</keyword>
<accession>A0A223V9U9</accession>
<dbReference type="InterPro" id="IPR020449">
    <property type="entry name" value="Tscrpt_reg_AraC-type_HTH"/>
</dbReference>
<dbReference type="Gene3D" id="1.10.10.60">
    <property type="entry name" value="Homeodomain-like"/>
    <property type="match status" value="2"/>
</dbReference>
<dbReference type="KEGG" id="marb:CJ263_19060"/>
<dbReference type="OrthoDB" id="2666928at2"/>
<dbReference type="Pfam" id="PF12833">
    <property type="entry name" value="HTH_18"/>
    <property type="match status" value="1"/>
</dbReference>
<dbReference type="PANTHER" id="PTHR43280:SF2">
    <property type="entry name" value="HTH-TYPE TRANSCRIPTIONAL REGULATOR EXSA"/>
    <property type="match status" value="1"/>
</dbReference>
<dbReference type="PRINTS" id="PR00032">
    <property type="entry name" value="HTHARAC"/>
</dbReference>
<sequence length="278" mass="32549">MISNFIIHQQAQKYQWSGDCFLSVKSFYGDKADYQVKQREYQVDQTNFLVLNECTKYRLNIDSAKETESFCVFFSPEFVSDVVSGLNATDEQLLDLNVKQHQGIKLFERNYHHSGKVSELLKIGRKKSNLGMDELEKDEFYYQLLNAILLQNNTTLLDTHRLTSKKKATREELYQRVLFVKDFIDCNYHKNLRLQELANIALLSENHLLRNFNQIFGVTPFQYISNKRIQEAKRQLLETDKTIKEITFDIGYSSLGNFSNYFKNIVGQSPSELRKGDM</sequence>
<name>A0A223V9U9_9FLAO</name>
<dbReference type="InterPro" id="IPR009057">
    <property type="entry name" value="Homeodomain-like_sf"/>
</dbReference>
<dbReference type="PROSITE" id="PS00041">
    <property type="entry name" value="HTH_ARAC_FAMILY_1"/>
    <property type="match status" value="1"/>
</dbReference>
<dbReference type="EMBL" id="CP022957">
    <property type="protein sequence ID" value="ASV32151.1"/>
    <property type="molecule type" value="Genomic_DNA"/>
</dbReference>
<evidence type="ECO:0000313" key="1">
    <source>
        <dbReference type="EMBL" id="ASV32151.1"/>
    </source>
</evidence>
<evidence type="ECO:0000313" key="2">
    <source>
        <dbReference type="Proteomes" id="UP000215244"/>
    </source>
</evidence>
<dbReference type="PANTHER" id="PTHR43280">
    <property type="entry name" value="ARAC-FAMILY TRANSCRIPTIONAL REGULATOR"/>
    <property type="match status" value="1"/>
</dbReference>
<dbReference type="Proteomes" id="UP000215244">
    <property type="component" value="Chromosome"/>
</dbReference>
<dbReference type="InterPro" id="IPR018060">
    <property type="entry name" value="HTH_AraC"/>
</dbReference>
<dbReference type="PROSITE" id="PS01124">
    <property type="entry name" value="HTH_ARAC_FAMILY_2"/>
    <property type="match status" value="1"/>
</dbReference>
<protein>
    <submittedName>
        <fullName evidence="1">Uncharacterized protein</fullName>
    </submittedName>
</protein>
<dbReference type="GO" id="GO:0043565">
    <property type="term" value="F:sequence-specific DNA binding"/>
    <property type="evidence" value="ECO:0007669"/>
    <property type="project" value="InterPro"/>
</dbReference>
<dbReference type="RefSeq" id="WP_094998724.1">
    <property type="nucleotide sequence ID" value="NZ_BMJL01000008.1"/>
</dbReference>
<dbReference type="GO" id="GO:0003700">
    <property type="term" value="F:DNA-binding transcription factor activity"/>
    <property type="evidence" value="ECO:0007669"/>
    <property type="project" value="InterPro"/>
</dbReference>
<reference evidence="1 2" key="1">
    <citation type="submission" date="2017-08" db="EMBL/GenBank/DDBJ databases">
        <title>The complete genome sequence of Maribacter sp. B1, isolated from deep-sea sediment.</title>
        <authorList>
            <person name="Wu Y.-H."/>
            <person name="Cheng H."/>
            <person name="Xu X.-W."/>
        </authorList>
    </citation>
    <scope>NUCLEOTIDE SEQUENCE [LARGE SCALE GENOMIC DNA]</scope>
    <source>
        <strain evidence="1 2">B1</strain>
    </source>
</reference>
<dbReference type="InterPro" id="IPR018062">
    <property type="entry name" value="HTH_AraC-typ_CS"/>
</dbReference>
<organism evidence="1 2">
    <name type="scientific">Maribacter cobaltidurans</name>
    <dbReference type="NCBI Taxonomy" id="1178778"/>
    <lineage>
        <taxon>Bacteria</taxon>
        <taxon>Pseudomonadati</taxon>
        <taxon>Bacteroidota</taxon>
        <taxon>Flavobacteriia</taxon>
        <taxon>Flavobacteriales</taxon>
        <taxon>Flavobacteriaceae</taxon>
        <taxon>Maribacter</taxon>
    </lineage>
</organism>
<dbReference type="SMART" id="SM00342">
    <property type="entry name" value="HTH_ARAC"/>
    <property type="match status" value="1"/>
</dbReference>
<dbReference type="SUPFAM" id="SSF46689">
    <property type="entry name" value="Homeodomain-like"/>
    <property type="match status" value="2"/>
</dbReference>